<evidence type="ECO:0000313" key="3">
    <source>
        <dbReference type="Proteomes" id="UP000241010"/>
    </source>
</evidence>
<evidence type="ECO:0000313" key="2">
    <source>
        <dbReference type="EMBL" id="PTE23604.1"/>
    </source>
</evidence>
<dbReference type="Proteomes" id="UP000241010">
    <property type="component" value="Unassembled WGS sequence"/>
</dbReference>
<feature type="compositionally biased region" description="Low complexity" evidence="1">
    <location>
        <begin position="185"/>
        <end position="194"/>
    </location>
</feature>
<dbReference type="EMBL" id="PZKG01000002">
    <property type="protein sequence ID" value="PTE23604.1"/>
    <property type="molecule type" value="Genomic_DNA"/>
</dbReference>
<proteinExistence type="predicted"/>
<gene>
    <name evidence="2" type="ORF">C5F48_00870</name>
</gene>
<organism evidence="2 3">
    <name type="scientific">Cereibacter changlensis JA139</name>
    <dbReference type="NCBI Taxonomy" id="1188249"/>
    <lineage>
        <taxon>Bacteria</taxon>
        <taxon>Pseudomonadati</taxon>
        <taxon>Pseudomonadota</taxon>
        <taxon>Alphaproteobacteria</taxon>
        <taxon>Rhodobacterales</taxon>
        <taxon>Paracoccaceae</taxon>
        <taxon>Cereibacter</taxon>
    </lineage>
</organism>
<dbReference type="RefSeq" id="WP_107662023.1">
    <property type="nucleotide sequence ID" value="NZ_PZKG01000002.1"/>
</dbReference>
<dbReference type="OrthoDB" id="8478628at2"/>
<protein>
    <submittedName>
        <fullName evidence="2">PAS domain-containing protein</fullName>
    </submittedName>
</protein>
<sequence>MTGFGGGIGGRTEAVAAEAMLRQVRGYWQALRVGDALPLRARIDPRGIEGALERAFLIERIGPGQAHFRLAGSFFADLLGMDLRGLPVAALFDPLAQPRLAEVLEQVFTAPGVAELALEADRGLGRPALSGRMLILPVIGEGEAPLAFGCLPTEGDIGRAPRRFLLAQALVERLDLPPAAGLAEPRGSSPRRPQMQPPPRAVPGRRHLRLVKG</sequence>
<reference evidence="2 3" key="1">
    <citation type="submission" date="2018-03" db="EMBL/GenBank/DDBJ databases">
        <title>Cereibacter changlensis.</title>
        <authorList>
            <person name="Meyer T.E."/>
            <person name="Miller S."/>
            <person name="Lodha T."/>
            <person name="Gandham S."/>
            <person name="Chintalapati S."/>
            <person name="Chintalapati V.R."/>
        </authorList>
    </citation>
    <scope>NUCLEOTIDE SEQUENCE [LARGE SCALE GENOMIC DNA]</scope>
    <source>
        <strain evidence="2 3">JA139</strain>
    </source>
</reference>
<keyword evidence="3" id="KW-1185">Reference proteome</keyword>
<dbReference type="InterPro" id="IPR009922">
    <property type="entry name" value="DUF1457"/>
</dbReference>
<accession>A0A2T4K0D3</accession>
<evidence type="ECO:0000256" key="1">
    <source>
        <dbReference type="SAM" id="MobiDB-lite"/>
    </source>
</evidence>
<comment type="caution">
    <text evidence="2">The sequence shown here is derived from an EMBL/GenBank/DDBJ whole genome shotgun (WGS) entry which is preliminary data.</text>
</comment>
<feature type="compositionally biased region" description="Basic residues" evidence="1">
    <location>
        <begin position="203"/>
        <end position="213"/>
    </location>
</feature>
<dbReference type="AlphaFoldDB" id="A0A2T4K0D3"/>
<feature type="region of interest" description="Disordered" evidence="1">
    <location>
        <begin position="179"/>
        <end position="213"/>
    </location>
</feature>
<name>A0A2T4K0D3_9RHOB</name>
<dbReference type="Pfam" id="PF07310">
    <property type="entry name" value="PAS_5"/>
    <property type="match status" value="1"/>
</dbReference>